<evidence type="ECO:0000313" key="3">
    <source>
        <dbReference type="EMBL" id="EFB74705.1"/>
    </source>
</evidence>
<organism evidence="3 4">
    <name type="scientific">Subdoligranulum variabile DSM 15176</name>
    <dbReference type="NCBI Taxonomy" id="411471"/>
    <lineage>
        <taxon>Bacteria</taxon>
        <taxon>Bacillati</taxon>
        <taxon>Bacillota</taxon>
        <taxon>Clostridia</taxon>
        <taxon>Eubacteriales</taxon>
        <taxon>Oscillospiraceae</taxon>
        <taxon>Subdoligranulum</taxon>
    </lineage>
</organism>
<accession>D1PRH9</accession>
<gene>
    <name evidence="3" type="ORF">SUBVAR_07008</name>
</gene>
<feature type="compositionally biased region" description="Basic residues" evidence="1">
    <location>
        <begin position="105"/>
        <end position="118"/>
    </location>
</feature>
<dbReference type="AlphaFoldDB" id="D1PRH9"/>
<keyword evidence="4" id="KW-1185">Reference proteome</keyword>
<keyword evidence="2" id="KW-1133">Transmembrane helix</keyword>
<evidence type="ECO:0000256" key="1">
    <source>
        <dbReference type="SAM" id="MobiDB-lite"/>
    </source>
</evidence>
<sequence>MNKWKFGVVFAAGVAAGAFCMIALQTGFGRSGRPGGEILVLPMVVLLLWAGWCLGRSRDTFPMMGVAETDTDAEEYVKENLPGYWSGYSDGYDDALETMEFSKPVRNRPEKKRRRKDRKAVPERRKGA</sequence>
<proteinExistence type="predicted"/>
<comment type="caution">
    <text evidence="3">The sequence shown here is derived from an EMBL/GenBank/DDBJ whole genome shotgun (WGS) entry which is preliminary data.</text>
</comment>
<keyword evidence="2" id="KW-0812">Transmembrane</keyword>
<protein>
    <submittedName>
        <fullName evidence="3">Uncharacterized protein</fullName>
    </submittedName>
</protein>
<feature type="transmembrane region" description="Helical" evidence="2">
    <location>
        <begin position="7"/>
        <end position="26"/>
    </location>
</feature>
<feature type="compositionally biased region" description="Basic and acidic residues" evidence="1">
    <location>
        <begin position="119"/>
        <end position="128"/>
    </location>
</feature>
<dbReference type="RefSeq" id="WP_007048357.1">
    <property type="nucleotide sequence ID" value="NZ_GG704771.1"/>
</dbReference>
<reference evidence="3" key="1">
    <citation type="submission" date="2009-12" db="EMBL/GenBank/DDBJ databases">
        <authorList>
            <person name="Weinstock G."/>
            <person name="Sodergren E."/>
            <person name="Clifton S."/>
            <person name="Fulton L."/>
            <person name="Fulton B."/>
            <person name="Courtney L."/>
            <person name="Fronick C."/>
            <person name="Harrison M."/>
            <person name="Strong C."/>
            <person name="Farmer C."/>
            <person name="Delahaunty K."/>
            <person name="Markovic C."/>
            <person name="Hall O."/>
            <person name="Minx P."/>
            <person name="Tomlinson C."/>
            <person name="Mitreva M."/>
            <person name="Nelson J."/>
            <person name="Hou S."/>
            <person name="Wollam A."/>
            <person name="Pepin K.H."/>
            <person name="Johnson M."/>
            <person name="Bhonagiri V."/>
            <person name="Nash W.E."/>
            <person name="Warren W."/>
            <person name="Chinwalla A."/>
            <person name="Mardis E.R."/>
            <person name="Wilson R.K."/>
        </authorList>
    </citation>
    <scope>NUCLEOTIDE SEQUENCE [LARGE SCALE GENOMIC DNA]</scope>
    <source>
        <strain evidence="3">DSM 15176</strain>
    </source>
</reference>
<feature type="transmembrane region" description="Helical" evidence="2">
    <location>
        <begin position="38"/>
        <end position="55"/>
    </location>
</feature>
<dbReference type="HOGENOM" id="CLU_1958463_0_0_9"/>
<keyword evidence="2" id="KW-0472">Membrane</keyword>
<dbReference type="Proteomes" id="UP000003438">
    <property type="component" value="Unassembled WGS sequence"/>
</dbReference>
<dbReference type="STRING" id="411471.SUBVAR_07008"/>
<evidence type="ECO:0000313" key="4">
    <source>
        <dbReference type="Proteomes" id="UP000003438"/>
    </source>
</evidence>
<name>D1PRH9_9FIRM</name>
<feature type="region of interest" description="Disordered" evidence="1">
    <location>
        <begin position="103"/>
        <end position="128"/>
    </location>
</feature>
<evidence type="ECO:0000256" key="2">
    <source>
        <dbReference type="SAM" id="Phobius"/>
    </source>
</evidence>
<dbReference type="EMBL" id="ACBY02000060">
    <property type="protein sequence ID" value="EFB74705.1"/>
    <property type="molecule type" value="Genomic_DNA"/>
</dbReference>